<dbReference type="Proteomes" id="UP000203589">
    <property type="component" value="Chromosome"/>
</dbReference>
<evidence type="ECO:0000313" key="9">
    <source>
        <dbReference type="EMBL" id="ASP22886.1"/>
    </source>
</evidence>
<name>A0A222E9N8_9RHOB</name>
<accession>A0A222E9N8</accession>
<evidence type="ECO:0000256" key="3">
    <source>
        <dbReference type="ARBA" id="ARBA00022475"/>
    </source>
</evidence>
<sequence length="134" mass="13792">MARVPLSTPRRFWPGPPKARAEPVVPMINVVFLLLIFFLMTAQFADPGSAGRSKLSVEEAPGPMRSVLILAPSGLVSFGTLRGEAAITAAAGAGPVRLQTDGQTDAAALARLLTSLAQAGAGRVDLVTTGKAAQ</sequence>
<keyword evidence="10" id="KW-1185">Reference proteome</keyword>
<evidence type="ECO:0000256" key="5">
    <source>
        <dbReference type="ARBA" id="ARBA00022989"/>
    </source>
</evidence>
<keyword evidence="4 7" id="KW-0812">Transmembrane</keyword>
<dbReference type="GO" id="GO:0015031">
    <property type="term" value="P:protein transport"/>
    <property type="evidence" value="ECO:0007669"/>
    <property type="project" value="UniProtKB-KW"/>
</dbReference>
<keyword evidence="6 8" id="KW-0472">Membrane</keyword>
<keyword evidence="5 8" id="KW-1133">Transmembrane helix</keyword>
<reference evidence="9 10" key="1">
    <citation type="submission" date="2017-07" db="EMBL/GenBank/DDBJ databases">
        <title>Genome Sequence of Antarctobacter heliothermus Strain SMS3 Isolated from a culture of the Diatom Skeletonema marinoi.</title>
        <authorList>
            <person name="Topel M."/>
            <person name="Pinder M.I.M."/>
            <person name="Johansson O.N."/>
            <person name="Kourtchenko O."/>
            <person name="Godhe A."/>
            <person name="Clarke A.K."/>
        </authorList>
    </citation>
    <scope>NUCLEOTIDE SEQUENCE [LARGE SCALE GENOMIC DNA]</scope>
    <source>
        <strain evidence="9 10">SMS3</strain>
    </source>
</reference>
<dbReference type="AlphaFoldDB" id="A0A222E9N8"/>
<evidence type="ECO:0000256" key="6">
    <source>
        <dbReference type="ARBA" id="ARBA00023136"/>
    </source>
</evidence>
<evidence type="ECO:0000313" key="10">
    <source>
        <dbReference type="Proteomes" id="UP000203589"/>
    </source>
</evidence>
<organism evidence="9 10">
    <name type="scientific">Antarctobacter heliothermus</name>
    <dbReference type="NCBI Taxonomy" id="74033"/>
    <lineage>
        <taxon>Bacteria</taxon>
        <taxon>Pseudomonadati</taxon>
        <taxon>Pseudomonadota</taxon>
        <taxon>Alphaproteobacteria</taxon>
        <taxon>Rhodobacterales</taxon>
        <taxon>Roseobacteraceae</taxon>
        <taxon>Antarctobacter</taxon>
    </lineage>
</organism>
<gene>
    <name evidence="9" type="ORF">ANTHELSMS3_04282</name>
</gene>
<dbReference type="InterPro" id="IPR003400">
    <property type="entry name" value="ExbD"/>
</dbReference>
<proteinExistence type="inferred from homology"/>
<dbReference type="EMBL" id="CP022540">
    <property type="protein sequence ID" value="ASP22886.1"/>
    <property type="molecule type" value="Genomic_DNA"/>
</dbReference>
<dbReference type="Pfam" id="PF02472">
    <property type="entry name" value="ExbD"/>
    <property type="match status" value="1"/>
</dbReference>
<protein>
    <submittedName>
        <fullName evidence="9">Biopolymer transport protein ExbD/TolR</fullName>
    </submittedName>
</protein>
<dbReference type="KEGG" id="aht:ANTHELSMS3_04282"/>
<evidence type="ECO:0000256" key="2">
    <source>
        <dbReference type="ARBA" id="ARBA00005811"/>
    </source>
</evidence>
<comment type="similarity">
    <text evidence="2 7">Belongs to the ExbD/TolR family.</text>
</comment>
<dbReference type="OrthoDB" id="7860816at2"/>
<evidence type="ECO:0000256" key="8">
    <source>
        <dbReference type="SAM" id="Phobius"/>
    </source>
</evidence>
<dbReference type="GO" id="GO:0005886">
    <property type="term" value="C:plasma membrane"/>
    <property type="evidence" value="ECO:0007669"/>
    <property type="project" value="UniProtKB-SubCell"/>
</dbReference>
<comment type="subcellular location">
    <subcellularLocation>
        <location evidence="1">Cell membrane</location>
        <topology evidence="1">Single-pass membrane protein</topology>
    </subcellularLocation>
    <subcellularLocation>
        <location evidence="7">Cell membrane</location>
        <topology evidence="7">Single-pass type II membrane protein</topology>
    </subcellularLocation>
</comment>
<dbReference type="GO" id="GO:0022857">
    <property type="term" value="F:transmembrane transporter activity"/>
    <property type="evidence" value="ECO:0007669"/>
    <property type="project" value="InterPro"/>
</dbReference>
<evidence type="ECO:0000256" key="1">
    <source>
        <dbReference type="ARBA" id="ARBA00004162"/>
    </source>
</evidence>
<evidence type="ECO:0000256" key="4">
    <source>
        <dbReference type="ARBA" id="ARBA00022692"/>
    </source>
</evidence>
<feature type="transmembrane region" description="Helical" evidence="8">
    <location>
        <begin position="24"/>
        <end position="45"/>
    </location>
</feature>
<keyword evidence="3" id="KW-1003">Cell membrane</keyword>
<evidence type="ECO:0000256" key="7">
    <source>
        <dbReference type="RuleBase" id="RU003879"/>
    </source>
</evidence>
<keyword evidence="7" id="KW-0813">Transport</keyword>
<keyword evidence="7" id="KW-0653">Protein transport</keyword>
<dbReference type="RefSeq" id="WP_094036586.1">
    <property type="nucleotide sequence ID" value="NZ_CP022540.1"/>
</dbReference>